<feature type="repeat" description="ANK" evidence="3">
    <location>
        <begin position="648"/>
        <end position="680"/>
    </location>
</feature>
<dbReference type="EMBL" id="UYJE01010078">
    <property type="protein sequence ID" value="VDI79534.1"/>
    <property type="molecule type" value="Genomic_DNA"/>
</dbReference>
<evidence type="ECO:0000313" key="6">
    <source>
        <dbReference type="EMBL" id="VDI79534.1"/>
    </source>
</evidence>
<dbReference type="InterPro" id="IPR051165">
    <property type="entry name" value="Multifunctional_ANK_Repeat"/>
</dbReference>
<organism evidence="6 7">
    <name type="scientific">Mytilus galloprovincialis</name>
    <name type="common">Mediterranean mussel</name>
    <dbReference type="NCBI Taxonomy" id="29158"/>
    <lineage>
        <taxon>Eukaryota</taxon>
        <taxon>Metazoa</taxon>
        <taxon>Spiralia</taxon>
        <taxon>Lophotrochozoa</taxon>
        <taxon>Mollusca</taxon>
        <taxon>Bivalvia</taxon>
        <taxon>Autobranchia</taxon>
        <taxon>Pteriomorphia</taxon>
        <taxon>Mytilida</taxon>
        <taxon>Mytiloidea</taxon>
        <taxon>Mytilidae</taxon>
        <taxon>Mytilinae</taxon>
        <taxon>Mytilus</taxon>
    </lineage>
</organism>
<dbReference type="PANTHER" id="PTHR24123">
    <property type="entry name" value="ANKYRIN REPEAT-CONTAINING"/>
    <property type="match status" value="1"/>
</dbReference>
<dbReference type="AlphaFoldDB" id="A0A8B6HJ57"/>
<feature type="repeat" description="ANK" evidence="3">
    <location>
        <begin position="428"/>
        <end position="460"/>
    </location>
</feature>
<dbReference type="SMART" id="SM00248">
    <property type="entry name" value="ANK"/>
    <property type="match status" value="13"/>
</dbReference>
<dbReference type="InterPro" id="IPR049050">
    <property type="entry name" value="nSTAND3"/>
</dbReference>
<evidence type="ECO:0000259" key="5">
    <source>
        <dbReference type="Pfam" id="PF20720"/>
    </source>
</evidence>
<feature type="repeat" description="ANK" evidence="3">
    <location>
        <begin position="395"/>
        <end position="427"/>
    </location>
</feature>
<sequence>MTCLLRHLANIKIEDCLPLSSDKSVAADLSRIKTYRNKVEHCEKGILSHQEFNKYWNDISQAIIRLGGPKYQQRCDDLKKKEFDATDKDLLNELKNLRGTTIPKGVEVITETLLEEWSQKDERVVRTRAIQTLIKAIDEKAVVTIIGPPGCGKSTSAHHVAVYLNKSMAYEVIPAKRASDIVQYYNPLCNQVFVFDDICGKYTLDKQKVVEWRDLTGEINILTKNKRIKVLATCRSYIFKERIIANIDILSSNCVDSTSEYCCLSKKKLDITRVFFDKDNILALQKSKQYTILFFGQNYFELCLEIGHPEVIRDHFQFESILHNSAIQQRSCKIKVSISLEESYFNRLCQDVSKGRVDDVFNNIQLTNVHFQTKFVQYFKNRQDLRDKLLFLSDQASSPLLSVARNGYYPIAEMLIKIGLNVNVCDGAGRTPLFLASECGYTDIADLLLQNHANAKICDKKDRSPLHIASARGLTEIVVLFFKNDVINITTENAMGPLYMATVSGNIDIVQLLLEHGFDPNVQTKDKKKTPIYAAFYYNHLNIVKVLLSFNCKTDIFTDSFQSPIYVACLNGFKSVVKLLLENGSDPDLFKHQIIKPFGLNCSILRNIDSFVNKTYESPIFIASQNGYFDIVKLLLDHHCNPNFGNVVGQSPVYMAAKQGHIDIVELLLKYKADPNIIDRYCESPLLQAASLWDPQNQSIFEHMGDLDSKKADIFIRHQQARLKIVKLFLQNNADPNVCNVYCETPLSAASRRGFVDIVNALLTYYADPDICNHLFQSPLFIASKNGHLDIVNVLLEFNADPNLWNENSESPLFIASKNGHSDTVRVLLKFNAKPNGCNKNIDSPLYIATNMFQKAFFQKHLSVEEPDRTKQYREIIKLLLTHHADPLFL</sequence>
<dbReference type="Pfam" id="PF12796">
    <property type="entry name" value="Ank_2"/>
    <property type="match status" value="4"/>
</dbReference>
<dbReference type="PRINTS" id="PR01415">
    <property type="entry name" value="ANKYRIN"/>
</dbReference>
<dbReference type="Pfam" id="PF18738">
    <property type="entry name" value="HEPN_DZIP3"/>
    <property type="match status" value="1"/>
</dbReference>
<dbReference type="Pfam" id="PF00023">
    <property type="entry name" value="Ank"/>
    <property type="match status" value="1"/>
</dbReference>
<dbReference type="InterPro" id="IPR002110">
    <property type="entry name" value="Ankyrin_rpt"/>
</dbReference>
<dbReference type="Gene3D" id="3.40.50.300">
    <property type="entry name" value="P-loop containing nucleotide triphosphate hydrolases"/>
    <property type="match status" value="1"/>
</dbReference>
<dbReference type="SUPFAM" id="SSF52540">
    <property type="entry name" value="P-loop containing nucleoside triphosphate hydrolases"/>
    <property type="match status" value="1"/>
</dbReference>
<feature type="domain" description="DZIP3-like HEPN" evidence="4">
    <location>
        <begin position="2"/>
        <end position="88"/>
    </location>
</feature>
<protein>
    <recommendedName>
        <fullName evidence="8">DZIP3-like HEPN domain-containing protein</fullName>
    </recommendedName>
</protein>
<dbReference type="InterPro" id="IPR027417">
    <property type="entry name" value="P-loop_NTPase"/>
</dbReference>
<dbReference type="OrthoDB" id="539213at2759"/>
<comment type="caution">
    <text evidence="6">The sequence shown here is derived from an EMBL/GenBank/DDBJ whole genome shotgun (WGS) entry which is preliminary data.</text>
</comment>
<keyword evidence="1" id="KW-0677">Repeat</keyword>
<dbReference type="PROSITE" id="PS50297">
    <property type="entry name" value="ANK_REP_REGION"/>
    <property type="match status" value="6"/>
</dbReference>
<gene>
    <name evidence="6" type="ORF">MGAL_10B056341</name>
</gene>
<evidence type="ECO:0000256" key="1">
    <source>
        <dbReference type="ARBA" id="ARBA00022737"/>
    </source>
</evidence>
<feature type="repeat" description="ANK" evidence="3">
    <location>
        <begin position="560"/>
        <end position="592"/>
    </location>
</feature>
<reference evidence="6" key="1">
    <citation type="submission" date="2018-11" db="EMBL/GenBank/DDBJ databases">
        <authorList>
            <person name="Alioto T."/>
            <person name="Alioto T."/>
        </authorList>
    </citation>
    <scope>NUCLEOTIDE SEQUENCE</scope>
</reference>
<keyword evidence="7" id="KW-1185">Reference proteome</keyword>
<evidence type="ECO:0000256" key="2">
    <source>
        <dbReference type="ARBA" id="ARBA00023043"/>
    </source>
</evidence>
<feature type="domain" description="Novel STAND NTPase 3" evidence="5">
    <location>
        <begin position="125"/>
        <end position="243"/>
    </location>
</feature>
<evidence type="ECO:0008006" key="8">
    <source>
        <dbReference type="Google" id="ProtNLM"/>
    </source>
</evidence>
<proteinExistence type="predicted"/>
<feature type="repeat" description="ANK" evidence="3">
    <location>
        <begin position="775"/>
        <end position="807"/>
    </location>
</feature>
<dbReference type="Proteomes" id="UP000596742">
    <property type="component" value="Unassembled WGS sequence"/>
</dbReference>
<dbReference type="InterPro" id="IPR036770">
    <property type="entry name" value="Ankyrin_rpt-contain_sf"/>
</dbReference>
<evidence type="ECO:0000313" key="7">
    <source>
        <dbReference type="Proteomes" id="UP000596742"/>
    </source>
</evidence>
<evidence type="ECO:0000256" key="3">
    <source>
        <dbReference type="PROSITE-ProRule" id="PRU00023"/>
    </source>
</evidence>
<evidence type="ECO:0000259" key="4">
    <source>
        <dbReference type="Pfam" id="PF18738"/>
    </source>
</evidence>
<dbReference type="PROSITE" id="PS50088">
    <property type="entry name" value="ANK_REPEAT"/>
    <property type="match status" value="7"/>
</dbReference>
<feature type="repeat" description="ANK" evidence="3">
    <location>
        <begin position="808"/>
        <end position="840"/>
    </location>
</feature>
<dbReference type="InterPro" id="IPR041249">
    <property type="entry name" value="HEPN_DZIP3"/>
</dbReference>
<dbReference type="SUPFAM" id="SSF48403">
    <property type="entry name" value="Ankyrin repeat"/>
    <property type="match status" value="2"/>
</dbReference>
<accession>A0A8B6HJ57</accession>
<name>A0A8B6HJ57_MYTGA</name>
<dbReference type="Pfam" id="PF20720">
    <property type="entry name" value="nSTAND3"/>
    <property type="match status" value="1"/>
</dbReference>
<dbReference type="PANTHER" id="PTHR24123:SF33">
    <property type="entry name" value="PROTEIN HOS4"/>
    <property type="match status" value="1"/>
</dbReference>
<feature type="repeat" description="ANK" evidence="3">
    <location>
        <begin position="493"/>
        <end position="525"/>
    </location>
</feature>
<dbReference type="Gene3D" id="1.25.40.20">
    <property type="entry name" value="Ankyrin repeat-containing domain"/>
    <property type="match status" value="4"/>
</dbReference>
<keyword evidence="2 3" id="KW-0040">ANK repeat</keyword>